<keyword evidence="2" id="KW-0378">Hydrolase</keyword>
<dbReference type="InterPro" id="IPR000073">
    <property type="entry name" value="AB_hydrolase_1"/>
</dbReference>
<name>A0ABW7JQ48_9NOCA</name>
<reference evidence="2 3" key="1">
    <citation type="submission" date="2024-10" db="EMBL/GenBank/DDBJ databases">
        <authorList>
            <person name="Riesco R."/>
        </authorList>
    </citation>
    <scope>NUCLEOTIDE SEQUENCE [LARGE SCALE GENOMIC DNA]</scope>
    <source>
        <strain evidence="2 3">NCIMB 15449</strain>
    </source>
</reference>
<protein>
    <submittedName>
        <fullName evidence="2">Alpha/beta fold hydrolase</fullName>
    </submittedName>
</protein>
<comment type="caution">
    <text evidence="2">The sequence shown here is derived from an EMBL/GenBank/DDBJ whole genome shotgun (WGS) entry which is preliminary data.</text>
</comment>
<dbReference type="PRINTS" id="PR00111">
    <property type="entry name" value="ABHYDROLASE"/>
</dbReference>
<gene>
    <name evidence="2" type="ORF">ACHIPZ_18155</name>
</gene>
<dbReference type="SUPFAM" id="SSF53474">
    <property type="entry name" value="alpha/beta-Hydrolases"/>
    <property type="match status" value="1"/>
</dbReference>
<dbReference type="Pfam" id="PF12697">
    <property type="entry name" value="Abhydrolase_6"/>
    <property type="match status" value="1"/>
</dbReference>
<sequence>MDDDAAVDVYLNSEFASLEETAADIGLPWSPPVVSRVGDGNVSALQWGTGPVEMVFLHGGGQNAHTWDSVVLALISAHPDLSALAVDLPGHGHSRWRDDRDYSPVTNAATLAPFLQRLAPKAATIIGMSLGGLTAIALEQHSTSFRRRIIVDVTPTSHERLAQLSREQRGSIALVSGPRTYATFTEMLDATAAASPTRSRESLRRGVLHNAHRDSSGQWTWRYDVLDKAMDFSPLWSVVRDSSIPTLLVRGGNSPFVTDDDAAQLVRGSPSAGVKTVAGAGHSVQSDRPIELAGLIDEFGLGSAER</sequence>
<dbReference type="PANTHER" id="PTHR43194">
    <property type="entry name" value="HYDROLASE ALPHA/BETA FOLD FAMILY"/>
    <property type="match status" value="1"/>
</dbReference>
<dbReference type="GO" id="GO:0016787">
    <property type="term" value="F:hydrolase activity"/>
    <property type="evidence" value="ECO:0007669"/>
    <property type="project" value="UniProtKB-KW"/>
</dbReference>
<organism evidence="2 3">
    <name type="scientific">Antrihabitans spumae</name>
    <dbReference type="NCBI Taxonomy" id="3373370"/>
    <lineage>
        <taxon>Bacteria</taxon>
        <taxon>Bacillati</taxon>
        <taxon>Actinomycetota</taxon>
        <taxon>Actinomycetes</taxon>
        <taxon>Mycobacteriales</taxon>
        <taxon>Nocardiaceae</taxon>
        <taxon>Antrihabitans</taxon>
    </lineage>
</organism>
<dbReference type="RefSeq" id="WP_395115784.1">
    <property type="nucleotide sequence ID" value="NZ_JBIMSO010000059.1"/>
</dbReference>
<dbReference type="Gene3D" id="3.40.50.1820">
    <property type="entry name" value="alpha/beta hydrolase"/>
    <property type="match status" value="1"/>
</dbReference>
<proteinExistence type="predicted"/>
<accession>A0ABW7JQ48</accession>
<dbReference type="Proteomes" id="UP001609175">
    <property type="component" value="Unassembled WGS sequence"/>
</dbReference>
<feature type="domain" description="AB hydrolase-1" evidence="1">
    <location>
        <begin position="54"/>
        <end position="293"/>
    </location>
</feature>
<dbReference type="EMBL" id="JBIMSO010000059">
    <property type="protein sequence ID" value="MFH5210111.1"/>
    <property type="molecule type" value="Genomic_DNA"/>
</dbReference>
<dbReference type="PANTHER" id="PTHR43194:SF2">
    <property type="entry name" value="PEROXISOMAL MEMBRANE PROTEIN LPX1"/>
    <property type="match status" value="1"/>
</dbReference>
<dbReference type="InterPro" id="IPR029058">
    <property type="entry name" value="AB_hydrolase_fold"/>
</dbReference>
<evidence type="ECO:0000313" key="2">
    <source>
        <dbReference type="EMBL" id="MFH5210111.1"/>
    </source>
</evidence>
<evidence type="ECO:0000259" key="1">
    <source>
        <dbReference type="Pfam" id="PF12697"/>
    </source>
</evidence>
<evidence type="ECO:0000313" key="3">
    <source>
        <dbReference type="Proteomes" id="UP001609175"/>
    </source>
</evidence>
<dbReference type="InterPro" id="IPR050228">
    <property type="entry name" value="Carboxylesterase_BioH"/>
</dbReference>